<keyword evidence="1" id="KW-0472">Membrane</keyword>
<evidence type="ECO:0000313" key="2">
    <source>
        <dbReference type="EMBL" id="UZW76680.1"/>
    </source>
</evidence>
<evidence type="ECO:0000313" key="3">
    <source>
        <dbReference type="Proteomes" id="UP001164472"/>
    </source>
</evidence>
<feature type="transmembrane region" description="Helical" evidence="1">
    <location>
        <begin position="31"/>
        <end position="48"/>
    </location>
</feature>
<dbReference type="KEGG" id="asem:NNL22_08890"/>
<keyword evidence="3" id="KW-1185">Reference proteome</keyword>
<reference evidence="2" key="1">
    <citation type="submission" date="2022-07" db="EMBL/GenBank/DDBJ databases">
        <title>Alkalimarinus sp. nov., isolated from gut of a Alitta virens.</title>
        <authorList>
            <person name="Yang A.I."/>
            <person name="Shin N.-R."/>
        </authorList>
    </citation>
    <scope>NUCLEOTIDE SEQUENCE</scope>
    <source>
        <strain evidence="2">FA028</strain>
    </source>
</reference>
<organism evidence="2 3">
    <name type="scientific">Alkalimarinus sediminis</name>
    <dbReference type="NCBI Taxonomy" id="1632866"/>
    <lineage>
        <taxon>Bacteria</taxon>
        <taxon>Pseudomonadati</taxon>
        <taxon>Pseudomonadota</taxon>
        <taxon>Gammaproteobacteria</taxon>
        <taxon>Alteromonadales</taxon>
        <taxon>Alteromonadaceae</taxon>
        <taxon>Alkalimarinus</taxon>
    </lineage>
</organism>
<gene>
    <name evidence="2" type="ORF">NNL22_08890</name>
</gene>
<sequence>MNTFTQYILFFLLASLCAATAHFYFSVSGEFAFIPFYALLIWRLISLAKNRSSQVK</sequence>
<evidence type="ECO:0000256" key="1">
    <source>
        <dbReference type="SAM" id="Phobius"/>
    </source>
</evidence>
<dbReference type="EMBL" id="CP101527">
    <property type="protein sequence ID" value="UZW76680.1"/>
    <property type="molecule type" value="Genomic_DNA"/>
</dbReference>
<protein>
    <submittedName>
        <fullName evidence="2">Uncharacterized protein</fullName>
    </submittedName>
</protein>
<feature type="transmembrane region" description="Helical" evidence="1">
    <location>
        <begin position="7"/>
        <end position="25"/>
    </location>
</feature>
<dbReference type="RefSeq" id="WP_251813137.1">
    <property type="nucleotide sequence ID" value="NZ_CP101527.1"/>
</dbReference>
<proteinExistence type="predicted"/>
<keyword evidence="1" id="KW-1133">Transmembrane helix</keyword>
<accession>A0A9E8HL90</accession>
<dbReference type="AlphaFoldDB" id="A0A9E8HL90"/>
<dbReference type="Proteomes" id="UP001164472">
    <property type="component" value="Chromosome"/>
</dbReference>
<keyword evidence="1" id="KW-0812">Transmembrane</keyword>
<name>A0A9E8HL90_9ALTE</name>